<organism evidence="3 4">
    <name type="scientific">Cyclotella atomus</name>
    <dbReference type="NCBI Taxonomy" id="382360"/>
    <lineage>
        <taxon>Eukaryota</taxon>
        <taxon>Sar</taxon>
        <taxon>Stramenopiles</taxon>
        <taxon>Ochrophyta</taxon>
        <taxon>Bacillariophyta</taxon>
        <taxon>Coscinodiscophyceae</taxon>
        <taxon>Thalassiosirophycidae</taxon>
        <taxon>Stephanodiscales</taxon>
        <taxon>Stephanodiscaceae</taxon>
        <taxon>Cyclotella</taxon>
    </lineage>
</organism>
<evidence type="ECO:0000313" key="3">
    <source>
        <dbReference type="EMBL" id="KAL3765949.1"/>
    </source>
</evidence>
<dbReference type="InterPro" id="IPR011009">
    <property type="entry name" value="Kinase-like_dom_sf"/>
</dbReference>
<evidence type="ECO:0000256" key="1">
    <source>
        <dbReference type="ARBA" id="ARBA00009670"/>
    </source>
</evidence>
<feature type="domain" description="Protein kinase" evidence="2">
    <location>
        <begin position="299"/>
        <end position="635"/>
    </location>
</feature>
<dbReference type="CDD" id="cd13971">
    <property type="entry name" value="ADCK2-like"/>
    <property type="match status" value="1"/>
</dbReference>
<gene>
    <name evidence="3" type="ORF">ACHAWO_005898</name>
</gene>
<dbReference type="PROSITE" id="PS50011">
    <property type="entry name" value="PROTEIN_KINASE_DOM"/>
    <property type="match status" value="1"/>
</dbReference>
<reference evidence="3 4" key="1">
    <citation type="submission" date="2024-10" db="EMBL/GenBank/DDBJ databases">
        <title>Updated reference genomes for cyclostephanoid diatoms.</title>
        <authorList>
            <person name="Roberts W.R."/>
            <person name="Alverson A.J."/>
        </authorList>
    </citation>
    <scope>NUCLEOTIDE SEQUENCE [LARGE SCALE GENOMIC DNA]</scope>
    <source>
        <strain evidence="3 4">AJA010-31</strain>
    </source>
</reference>
<name>A0ABD3MPM2_9STRA</name>
<dbReference type="InterPro" id="IPR004147">
    <property type="entry name" value="ABC1_dom"/>
</dbReference>
<evidence type="ECO:0000259" key="2">
    <source>
        <dbReference type="PROSITE" id="PS50011"/>
    </source>
</evidence>
<protein>
    <recommendedName>
        <fullName evidence="2">Protein kinase domain-containing protein</fullName>
    </recommendedName>
</protein>
<keyword evidence="4" id="KW-1185">Reference proteome</keyword>
<proteinExistence type="inferred from homology"/>
<dbReference type="SUPFAM" id="SSF56112">
    <property type="entry name" value="Protein kinase-like (PK-like)"/>
    <property type="match status" value="1"/>
</dbReference>
<evidence type="ECO:0000313" key="4">
    <source>
        <dbReference type="Proteomes" id="UP001530400"/>
    </source>
</evidence>
<dbReference type="Proteomes" id="UP001530400">
    <property type="component" value="Unassembled WGS sequence"/>
</dbReference>
<dbReference type="Pfam" id="PF03109">
    <property type="entry name" value="ABC1"/>
    <property type="match status" value="1"/>
</dbReference>
<dbReference type="EMBL" id="JALLPJ020001393">
    <property type="protein sequence ID" value="KAL3765949.1"/>
    <property type="molecule type" value="Genomic_DNA"/>
</dbReference>
<dbReference type="PANTHER" id="PTHR45890">
    <property type="entry name" value="AARF DOMAIN CONTAINING KINASE 2 (PREDICTED)"/>
    <property type="match status" value="1"/>
</dbReference>
<comment type="caution">
    <text evidence="3">The sequence shown here is derived from an EMBL/GenBank/DDBJ whole genome shotgun (WGS) entry which is preliminary data.</text>
</comment>
<dbReference type="InterPro" id="IPR000719">
    <property type="entry name" value="Prot_kinase_dom"/>
</dbReference>
<dbReference type="InterPro" id="IPR044095">
    <property type="entry name" value="ADCK2_dom"/>
</dbReference>
<sequence length="639" mass="71646">MSSSFQAVRIRSINQQALLVSASAITGAIVAITCNGCNTFFFNASSLQYEVNLFAWNEVYLRSLLSGSFIQHHPHLRYAINEFGNTNNYTSVILAASPILSTSGVDKQMHNNHRWWRLNWMILPPTSSDDNTKSTWLQRIGRMFFVVTRGVEIVLRLSPLLILTPTAILVETSNSLIKRMGYTNKNAILSTSCELRRVDEDDDLLVKPFQEFEVAGIRNVRHGTWAANLAWRYTLHTLQTLGPAFCKLGQWAATRRDLFPVYMCNRLSELHDMTEIHSLEYTQRTLQESFGDYEGKGLTVEDVILGSGSAAQVHKGTLTLPTRNDTMTTKTVAIKVLHPNTRLLVERDLALMQHVADFIDTCIPFEMIKMLSLPRAVSNFSDVMRRQVDLRIEGANLRTFRSNFGCSDTYKTHSAIDFPRPIEGFESEHVLVEDRIEAKPISFYLADDSQQGLVLRKKLAGPLLRAFLKMVFIDNFVHSDLHPGNVLVRKSEGFDGYKIFFLDAGIATSLDPRDKQNLIDLFKAVVLNDGYTAGALMVERARYERCTSIPGGKHAFASGVADIVSEFHDRSKQGLTLGAVRVGSLLGRILDLCRRHRVEIDPAMASVVVSMLVLEGLGRSLDPDLNLMKAAMPFLLGKV</sequence>
<dbReference type="InterPro" id="IPR052402">
    <property type="entry name" value="ADCK_kinase"/>
</dbReference>
<dbReference type="AlphaFoldDB" id="A0ABD3MPM2"/>
<comment type="similarity">
    <text evidence="1">Belongs to the protein kinase superfamily. ADCK protein kinase family.</text>
</comment>
<dbReference type="PANTHER" id="PTHR45890:SF1">
    <property type="entry name" value="AARF DOMAIN CONTAINING KINASE 2"/>
    <property type="match status" value="1"/>
</dbReference>
<accession>A0ABD3MPM2</accession>